<feature type="binding site" evidence="2">
    <location>
        <position position="210"/>
    </location>
    <ligand>
        <name>substrate</name>
    </ligand>
</feature>
<reference evidence="5" key="1">
    <citation type="submission" date="2025-08" db="UniProtKB">
        <authorList>
            <consortium name="RefSeq"/>
        </authorList>
    </citation>
    <scope>IDENTIFICATION</scope>
</reference>
<evidence type="ECO:0000259" key="3">
    <source>
        <dbReference type="Pfam" id="PF01048"/>
    </source>
</evidence>
<dbReference type="InterPro" id="IPR035994">
    <property type="entry name" value="Nucleoside_phosphorylase_sf"/>
</dbReference>
<dbReference type="CDD" id="cd17763">
    <property type="entry name" value="UP_hUPP-like"/>
    <property type="match status" value="1"/>
</dbReference>
<organism evidence="4 5">
    <name type="scientific">Drosophila suzukii</name>
    <name type="common">Spotted-wing drosophila fruit fly</name>
    <dbReference type="NCBI Taxonomy" id="28584"/>
    <lineage>
        <taxon>Eukaryota</taxon>
        <taxon>Metazoa</taxon>
        <taxon>Ecdysozoa</taxon>
        <taxon>Arthropoda</taxon>
        <taxon>Hexapoda</taxon>
        <taxon>Insecta</taxon>
        <taxon>Pterygota</taxon>
        <taxon>Neoptera</taxon>
        <taxon>Endopterygota</taxon>
        <taxon>Diptera</taxon>
        <taxon>Brachycera</taxon>
        <taxon>Muscomorpha</taxon>
        <taxon>Ephydroidea</taxon>
        <taxon>Drosophilidae</taxon>
        <taxon>Drosophila</taxon>
        <taxon>Sophophora</taxon>
    </lineage>
</organism>
<name>A0AB40ABP0_DROSZ</name>
<evidence type="ECO:0000313" key="4">
    <source>
        <dbReference type="Proteomes" id="UP001652628"/>
    </source>
</evidence>
<gene>
    <name evidence="5" type="primary">LOC108016149</name>
</gene>
<feature type="binding site" evidence="2">
    <location>
        <position position="208"/>
    </location>
    <ligand>
        <name>substrate</name>
    </ligand>
</feature>
<dbReference type="Gene3D" id="3.40.50.1580">
    <property type="entry name" value="Nucleoside phosphorylase domain"/>
    <property type="match status" value="1"/>
</dbReference>
<proteinExistence type="inferred from homology"/>
<feature type="binding site" evidence="2">
    <location>
        <position position="84"/>
    </location>
    <ligand>
        <name>phosphate</name>
        <dbReference type="ChEBI" id="CHEBI:43474"/>
    </ligand>
</feature>
<keyword evidence="4" id="KW-1185">Reference proteome</keyword>
<feature type="binding site" evidence="2">
    <location>
        <begin position="128"/>
        <end position="131"/>
    </location>
    <ligand>
        <name>phosphate</name>
        <dbReference type="ChEBI" id="CHEBI:43474"/>
    </ligand>
</feature>
<evidence type="ECO:0000256" key="1">
    <source>
        <dbReference type="ARBA" id="ARBA00010456"/>
    </source>
</evidence>
<dbReference type="PANTHER" id="PTHR43691:SF11">
    <property type="entry name" value="FI09636P-RELATED"/>
    <property type="match status" value="1"/>
</dbReference>
<dbReference type="GeneID" id="108016149"/>
<dbReference type="NCBIfam" id="TIGR01719">
    <property type="entry name" value="euk_UDPppase"/>
    <property type="match status" value="1"/>
</dbReference>
<evidence type="ECO:0000313" key="5">
    <source>
        <dbReference type="RefSeq" id="XP_036675541.3"/>
    </source>
</evidence>
<dbReference type="Pfam" id="PF01048">
    <property type="entry name" value="PNP_UDP_1"/>
    <property type="match status" value="1"/>
</dbReference>
<accession>A0AB40ABP0</accession>
<dbReference type="InterPro" id="IPR010059">
    <property type="entry name" value="Uridine_phosphorylase_euk"/>
</dbReference>
<dbReference type="InterPro" id="IPR000845">
    <property type="entry name" value="Nucleoside_phosphorylase_d"/>
</dbReference>
<sequence length="304" mass="33617">MSNSIVRLANPHLDTMASDFLYHLDINVANTQDTSDIQQKFGDVRVVCTGGTASRMRELALYMRKVLGVSDPSDPVDLCERGHRYAMYKVGPVLCVSHGVGSSTFSVVLHELLKLVKYARCQNPIFLRIGTCGGLGVPPGTVVVTKDAFNGLLRNEHQIAILGKLVVRPAQFSEDVIKNIMEYGADPNDGFQTISANTMGTDCFYEGQGRTDGAICEYTEKDKMDFLQKCHDLGIRNIEMEASMFASVTKKVGVKAGDVCVTVVNRLEGDQVTVTMDQKHEFEQRPFLVVGRYIKKLLSQNLLK</sequence>
<feature type="domain" description="Nucleoside phosphorylase" evidence="3">
    <location>
        <begin position="46"/>
        <end position="283"/>
    </location>
</feature>
<comment type="similarity">
    <text evidence="1">Belongs to the PNP/UDP phosphorylase family.</text>
</comment>
<dbReference type="SUPFAM" id="SSF53167">
    <property type="entry name" value="Purine and uridine phosphorylases"/>
    <property type="match status" value="1"/>
</dbReference>
<dbReference type="Proteomes" id="UP001652628">
    <property type="component" value="Chromosome 3"/>
</dbReference>
<protein>
    <submittedName>
        <fullName evidence="5">Uridine phosphorylase 1-like isoform X1</fullName>
    </submittedName>
</protein>
<dbReference type="PANTHER" id="PTHR43691">
    <property type="entry name" value="URIDINE PHOSPHORYLASE"/>
    <property type="match status" value="1"/>
</dbReference>
<dbReference type="RefSeq" id="XP_036675541.3">
    <property type="nucleotide sequence ID" value="XM_036819646.3"/>
</dbReference>
<evidence type="ECO:0000256" key="2">
    <source>
        <dbReference type="PIRSR" id="PIRSR610059-50"/>
    </source>
</evidence>